<keyword evidence="3" id="KW-1185">Reference proteome</keyword>
<dbReference type="AlphaFoldDB" id="A0A8J8BDH9"/>
<gene>
    <name evidence="2" type="ORF">KGA66_19645</name>
</gene>
<feature type="transmembrane region" description="Helical" evidence="1">
    <location>
        <begin position="157"/>
        <end position="176"/>
    </location>
</feature>
<keyword evidence="1" id="KW-0472">Membrane</keyword>
<feature type="transmembrane region" description="Helical" evidence="1">
    <location>
        <begin position="65"/>
        <end position="83"/>
    </location>
</feature>
<evidence type="ECO:0000313" key="2">
    <source>
        <dbReference type="EMBL" id="MBS2965273.1"/>
    </source>
</evidence>
<protein>
    <submittedName>
        <fullName evidence="2">Uncharacterized protein</fullName>
    </submittedName>
</protein>
<keyword evidence="1" id="KW-0812">Transmembrane</keyword>
<name>A0A8J8BDH9_9ACTN</name>
<evidence type="ECO:0000313" key="3">
    <source>
        <dbReference type="Proteomes" id="UP000677913"/>
    </source>
</evidence>
<keyword evidence="1" id="KW-1133">Transmembrane helix</keyword>
<dbReference type="EMBL" id="JAGSXH010000076">
    <property type="protein sequence ID" value="MBS2965273.1"/>
    <property type="molecule type" value="Genomic_DNA"/>
</dbReference>
<dbReference type="RefSeq" id="WP_211469632.1">
    <property type="nucleotide sequence ID" value="NZ_JAGSXH010000076.1"/>
</dbReference>
<feature type="transmembrane region" description="Helical" evidence="1">
    <location>
        <begin position="37"/>
        <end position="53"/>
    </location>
</feature>
<comment type="caution">
    <text evidence="2">The sequence shown here is derived from an EMBL/GenBank/DDBJ whole genome shotgun (WGS) entry which is preliminary data.</text>
</comment>
<evidence type="ECO:0000256" key="1">
    <source>
        <dbReference type="SAM" id="Phobius"/>
    </source>
</evidence>
<proteinExistence type="predicted"/>
<reference evidence="2" key="1">
    <citation type="submission" date="2021-04" db="EMBL/GenBank/DDBJ databases">
        <title>Genome based classification of Actinospica acidithermotolerans sp. nov., an actinobacterium isolated from an Indonesian hot spring.</title>
        <authorList>
            <person name="Kusuma A.B."/>
            <person name="Putra K.E."/>
            <person name="Nafisah S."/>
            <person name="Loh J."/>
            <person name="Nouioui I."/>
            <person name="Goodfellow M."/>
        </authorList>
    </citation>
    <scope>NUCLEOTIDE SEQUENCE</scope>
    <source>
        <strain evidence="2">DSM 45618</strain>
    </source>
</reference>
<accession>A0A8J8BDH9</accession>
<organism evidence="2 3">
    <name type="scientific">Actinocrinis puniceicyclus</name>
    <dbReference type="NCBI Taxonomy" id="977794"/>
    <lineage>
        <taxon>Bacteria</taxon>
        <taxon>Bacillati</taxon>
        <taxon>Actinomycetota</taxon>
        <taxon>Actinomycetes</taxon>
        <taxon>Catenulisporales</taxon>
        <taxon>Actinospicaceae</taxon>
        <taxon>Actinocrinis</taxon>
    </lineage>
</organism>
<dbReference type="Proteomes" id="UP000677913">
    <property type="component" value="Unassembled WGS sequence"/>
</dbReference>
<feature type="transmembrane region" description="Helical" evidence="1">
    <location>
        <begin position="103"/>
        <end position="121"/>
    </location>
</feature>
<sequence>MAGLDRDRGRMELLTGEPGGREMARTRRVVPARLRRWFFSGLLMVSAVVVIMYTQTGRDVDVENMWAAAALALFVGGATARVWCRAADQGSQVLRWRRLHRRVFWRAGVVCLLAGVAALWLDAFWQWRADNILGGAYLPAWSADEGHAAFSRGLAKWLSLAAVPLVLVEPFAWLLWPRSLRAAVRDSRQAAFAARGGGRGGRAGSRYR</sequence>